<name>Q481C8_COLP3</name>
<dbReference type="RefSeq" id="WP_011043435.1">
    <property type="nucleotide sequence ID" value="NC_003910.7"/>
</dbReference>
<accession>Q481C8</accession>
<evidence type="ECO:0000313" key="2">
    <source>
        <dbReference type="Proteomes" id="UP000000547"/>
    </source>
</evidence>
<dbReference type="KEGG" id="cps:CPS_2627"/>
<reference evidence="1" key="1">
    <citation type="journal article" date="2005" name="Proc. Natl. Acad. Sci. U.S.A.">
        <title>The psychrophilic lifestyle as revealed by the genome sequence of Colwellia psychrerythraea 34H through genomic and proteomic analyses.</title>
        <authorList>
            <person name="Methe B.A."/>
            <person name="Nelson K.E."/>
            <person name="Deming J.W."/>
            <person name="Momen B."/>
            <person name="Melamud E."/>
            <person name="Zhang X."/>
            <person name="Moult J."/>
            <person name="Madupu R."/>
            <person name="Nelson W.C."/>
            <person name="Dodson R.J."/>
            <person name="Brinkac L.M."/>
            <person name="Daugherty S.C."/>
            <person name="Durkin A.S."/>
            <person name="DeBoy R.T."/>
            <person name="Kolonay J.F."/>
            <person name="Sullivan S.A."/>
            <person name="Zhou L."/>
            <person name="Davidsen T.M."/>
            <person name="Wu M."/>
            <person name="Huston A.L."/>
            <person name="Lewis M."/>
            <person name="Weaver B."/>
            <person name="Weidman J.F."/>
            <person name="Khouri H."/>
            <person name="Utterback T.R."/>
            <person name="Feldblyum T.V."/>
            <person name="Fraser C.M."/>
        </authorList>
    </citation>
    <scope>NUCLEOTIDE SEQUENCE [LARGE SCALE GENOMIC DNA]</scope>
    <source>
        <strain evidence="1">34H</strain>
    </source>
</reference>
<sequence length="45" mass="5045">MAMPQPLTSHYLLVRYADPLLLSALFPAAIDPYPFVPPFSLIFLP</sequence>
<dbReference type="Proteomes" id="UP000000547">
    <property type="component" value="Chromosome"/>
</dbReference>
<organism evidence="1 2">
    <name type="scientific">Colwellia psychrerythraea (strain 34H / ATCC BAA-681)</name>
    <name type="common">Vibrio psychroerythus</name>
    <dbReference type="NCBI Taxonomy" id="167879"/>
    <lineage>
        <taxon>Bacteria</taxon>
        <taxon>Pseudomonadati</taxon>
        <taxon>Pseudomonadota</taxon>
        <taxon>Gammaproteobacteria</taxon>
        <taxon>Alteromonadales</taxon>
        <taxon>Colwelliaceae</taxon>
        <taxon>Colwellia</taxon>
    </lineage>
</organism>
<gene>
    <name evidence="1" type="ordered locus">CPS_2627</name>
</gene>
<dbReference type="HOGENOM" id="CLU_3198490_0_0_6"/>
<dbReference type="EMBL" id="CP000083">
    <property type="protein sequence ID" value="AAZ24661.1"/>
    <property type="molecule type" value="Genomic_DNA"/>
</dbReference>
<proteinExistence type="predicted"/>
<evidence type="ECO:0000313" key="1">
    <source>
        <dbReference type="EMBL" id="AAZ24661.1"/>
    </source>
</evidence>
<dbReference type="AlphaFoldDB" id="Q481C8"/>
<protein>
    <submittedName>
        <fullName evidence="1">Uncharacterized protein</fullName>
    </submittedName>
</protein>